<proteinExistence type="predicted"/>
<evidence type="ECO:0008006" key="4">
    <source>
        <dbReference type="Google" id="ProtNLM"/>
    </source>
</evidence>
<feature type="transmembrane region" description="Helical" evidence="1">
    <location>
        <begin position="54"/>
        <end position="79"/>
    </location>
</feature>
<evidence type="ECO:0000313" key="2">
    <source>
        <dbReference type="EMBL" id="CAJ0586868.1"/>
    </source>
</evidence>
<feature type="transmembrane region" description="Helical" evidence="1">
    <location>
        <begin position="180"/>
        <end position="198"/>
    </location>
</feature>
<protein>
    <recommendedName>
        <fullName evidence="4">G protein-coupled receptor</fullName>
    </recommendedName>
</protein>
<evidence type="ECO:0000313" key="3">
    <source>
        <dbReference type="Proteomes" id="UP001177023"/>
    </source>
</evidence>
<dbReference type="SUPFAM" id="SSF81321">
    <property type="entry name" value="Family A G protein-coupled receptor-like"/>
    <property type="match status" value="1"/>
</dbReference>
<dbReference type="AlphaFoldDB" id="A0AA36DFX1"/>
<dbReference type="PANTHER" id="PTHR38614:SF1">
    <property type="entry name" value="G_PROTEIN_RECEP_F1_2 DOMAIN-CONTAINING PROTEIN"/>
    <property type="match status" value="1"/>
</dbReference>
<keyword evidence="1" id="KW-0812">Transmembrane</keyword>
<dbReference type="Proteomes" id="UP001177023">
    <property type="component" value="Unassembled WGS sequence"/>
</dbReference>
<keyword evidence="1" id="KW-1133">Transmembrane helix</keyword>
<comment type="caution">
    <text evidence="2">The sequence shown here is derived from an EMBL/GenBank/DDBJ whole genome shotgun (WGS) entry which is preliminary data.</text>
</comment>
<reference evidence="2" key="1">
    <citation type="submission" date="2023-06" db="EMBL/GenBank/DDBJ databases">
        <authorList>
            <person name="Delattre M."/>
        </authorList>
    </citation>
    <scope>NUCLEOTIDE SEQUENCE</scope>
    <source>
        <strain evidence="2">AF72</strain>
    </source>
</reference>
<feature type="non-terminal residue" evidence="2">
    <location>
        <position position="241"/>
    </location>
</feature>
<feature type="transmembrane region" description="Helical" evidence="1">
    <location>
        <begin position="99"/>
        <end position="119"/>
    </location>
</feature>
<organism evidence="2 3">
    <name type="scientific">Mesorhabditis spiculigera</name>
    <dbReference type="NCBI Taxonomy" id="96644"/>
    <lineage>
        <taxon>Eukaryota</taxon>
        <taxon>Metazoa</taxon>
        <taxon>Ecdysozoa</taxon>
        <taxon>Nematoda</taxon>
        <taxon>Chromadorea</taxon>
        <taxon>Rhabditida</taxon>
        <taxon>Rhabditina</taxon>
        <taxon>Rhabditomorpha</taxon>
        <taxon>Rhabditoidea</taxon>
        <taxon>Rhabditidae</taxon>
        <taxon>Mesorhabditinae</taxon>
        <taxon>Mesorhabditis</taxon>
    </lineage>
</organism>
<keyword evidence="3" id="KW-1185">Reference proteome</keyword>
<dbReference type="PANTHER" id="PTHR38614">
    <property type="entry name" value="PROTEIN CBG09954"/>
    <property type="match status" value="1"/>
</dbReference>
<dbReference type="Pfam" id="PF06681">
    <property type="entry name" value="DUF1182"/>
    <property type="match status" value="1"/>
</dbReference>
<feature type="transmembrane region" description="Helical" evidence="1">
    <location>
        <begin position="146"/>
        <end position="174"/>
    </location>
</feature>
<dbReference type="EMBL" id="CATQJA010002709">
    <property type="protein sequence ID" value="CAJ0586868.1"/>
    <property type="molecule type" value="Genomic_DNA"/>
</dbReference>
<name>A0AA36DFX1_9BILA</name>
<keyword evidence="1" id="KW-0472">Membrane</keyword>
<feature type="transmembrane region" description="Helical" evidence="1">
    <location>
        <begin position="20"/>
        <end position="42"/>
    </location>
</feature>
<gene>
    <name evidence="2" type="ORF">MSPICULIGERA_LOCUS24850</name>
</gene>
<sequence length="241" mass="27163">MSLTSGKFTFSLFSCTFWKMSTLSLWFCSFLVPSVVAFNRYLLIVRDRHVTIGFSFKVLMLVYFPMLIVDILHFFIGIPSPNDTCAKLLYVNLSPVPELYTLYVFAISFTGVLSGKLTLMHLRKQIKAHGTIVNDRQLANVIYRQTWIPFLATTFFVFSNLGMITEMYAVPVWFSRPANIYAVIGTTLFIPLITLVMASKVRAIALETFGCGQCLKYRITLSKDPSSRGPTQTAVSIVTVS</sequence>
<evidence type="ECO:0000256" key="1">
    <source>
        <dbReference type="SAM" id="Phobius"/>
    </source>
</evidence>
<accession>A0AA36DFX1</accession>
<dbReference type="InterPro" id="IPR010601">
    <property type="entry name" value="DUF1182"/>
</dbReference>